<dbReference type="Gene3D" id="3.40.50.300">
    <property type="entry name" value="P-loop containing nucleotide triphosphate hydrolases"/>
    <property type="match status" value="2"/>
</dbReference>
<evidence type="ECO:0000259" key="2">
    <source>
        <dbReference type="PROSITE" id="PS51194"/>
    </source>
</evidence>
<keyword evidence="3" id="KW-0255">Endonuclease</keyword>
<dbReference type="InterPro" id="IPR021835">
    <property type="entry name" value="DUF3427"/>
</dbReference>
<evidence type="ECO:0000313" key="4">
    <source>
        <dbReference type="Proteomes" id="UP000187439"/>
    </source>
</evidence>
<keyword evidence="3" id="KW-0540">Nuclease</keyword>
<organism evidence="3 4">
    <name type="scientific">Paenibacillus odorifer</name>
    <dbReference type="NCBI Taxonomy" id="189426"/>
    <lineage>
        <taxon>Bacteria</taxon>
        <taxon>Bacillati</taxon>
        <taxon>Bacillota</taxon>
        <taxon>Bacilli</taxon>
        <taxon>Bacillales</taxon>
        <taxon>Paenibacillaceae</taxon>
        <taxon>Paenibacillus</taxon>
    </lineage>
</organism>
<dbReference type="Gene3D" id="3.30.870.10">
    <property type="entry name" value="Endonuclease Chain A"/>
    <property type="match status" value="1"/>
</dbReference>
<dbReference type="GO" id="GO:0004519">
    <property type="term" value="F:endonuclease activity"/>
    <property type="evidence" value="ECO:0007669"/>
    <property type="project" value="UniProtKB-KW"/>
</dbReference>
<dbReference type="RefSeq" id="WP_076120144.1">
    <property type="nucleotide sequence ID" value="NZ_MPTC01000016.1"/>
</dbReference>
<dbReference type="Pfam" id="PF04851">
    <property type="entry name" value="ResIII"/>
    <property type="match status" value="1"/>
</dbReference>
<dbReference type="Pfam" id="PF00271">
    <property type="entry name" value="Helicase_C"/>
    <property type="match status" value="1"/>
</dbReference>
<dbReference type="AlphaFoldDB" id="A0A1R0XUS4"/>
<evidence type="ECO:0000313" key="3">
    <source>
        <dbReference type="EMBL" id="OMD38850.1"/>
    </source>
</evidence>
<dbReference type="InterPro" id="IPR027417">
    <property type="entry name" value="P-loop_NTPase"/>
</dbReference>
<feature type="domain" description="Helicase C-terminal" evidence="2">
    <location>
        <begin position="432"/>
        <end position="592"/>
    </location>
</feature>
<dbReference type="SUPFAM" id="SSF52540">
    <property type="entry name" value="P-loop containing nucleoside triphosphate hydrolases"/>
    <property type="match status" value="1"/>
</dbReference>
<dbReference type="Proteomes" id="UP000187439">
    <property type="component" value="Unassembled WGS sequence"/>
</dbReference>
<comment type="caution">
    <text evidence="3">The sequence shown here is derived from an EMBL/GenBank/DDBJ whole genome shotgun (WGS) entry which is preliminary data.</text>
</comment>
<dbReference type="InterPro" id="IPR050742">
    <property type="entry name" value="Helicase_Restrict-Modif_Enz"/>
</dbReference>
<dbReference type="PROSITE" id="PS51192">
    <property type="entry name" value="HELICASE_ATP_BIND_1"/>
    <property type="match status" value="1"/>
</dbReference>
<dbReference type="InterPro" id="IPR001650">
    <property type="entry name" value="Helicase_C-like"/>
</dbReference>
<dbReference type="CDD" id="cd09204">
    <property type="entry name" value="PLDc_N_DEXD_b2"/>
    <property type="match status" value="1"/>
</dbReference>
<protein>
    <submittedName>
        <fullName evidence="3">NgoFVII family restriction endonuclease</fullName>
    </submittedName>
</protein>
<keyword evidence="3" id="KW-0378">Hydrolase</keyword>
<evidence type="ECO:0000259" key="1">
    <source>
        <dbReference type="PROSITE" id="PS51192"/>
    </source>
</evidence>
<dbReference type="EMBL" id="MPTC01000016">
    <property type="protein sequence ID" value="OMD38850.1"/>
    <property type="molecule type" value="Genomic_DNA"/>
</dbReference>
<dbReference type="Pfam" id="PF11907">
    <property type="entry name" value="DUF3427"/>
    <property type="match status" value="1"/>
</dbReference>
<dbReference type="PANTHER" id="PTHR47396">
    <property type="entry name" value="TYPE I RESTRICTION ENZYME ECOKI R PROTEIN"/>
    <property type="match status" value="1"/>
</dbReference>
<dbReference type="InterPro" id="IPR014001">
    <property type="entry name" value="Helicase_ATP-bd"/>
</dbReference>
<proteinExistence type="predicted"/>
<dbReference type="GO" id="GO:0003677">
    <property type="term" value="F:DNA binding"/>
    <property type="evidence" value="ECO:0007669"/>
    <property type="project" value="InterPro"/>
</dbReference>
<accession>A0A1R0XUS4</accession>
<dbReference type="SMART" id="SM00490">
    <property type="entry name" value="HELICc"/>
    <property type="match status" value="1"/>
</dbReference>
<name>A0A1R0XUS4_9BACL</name>
<reference evidence="3 4" key="1">
    <citation type="submission" date="2016-10" db="EMBL/GenBank/DDBJ databases">
        <title>Paenibacillus species isolates.</title>
        <authorList>
            <person name="Beno S.M."/>
        </authorList>
    </citation>
    <scope>NUCLEOTIDE SEQUENCE [LARGE SCALE GENOMIC DNA]</scope>
    <source>
        <strain evidence="3 4">FSL H7-0710</strain>
    </source>
</reference>
<dbReference type="PROSITE" id="PS51194">
    <property type="entry name" value="HELICASE_CTER"/>
    <property type="match status" value="1"/>
</dbReference>
<dbReference type="CDD" id="cd18799">
    <property type="entry name" value="SF2_C_EcoAI-like"/>
    <property type="match status" value="1"/>
</dbReference>
<sequence>MDNPIQHLKSTLNWAFIDHQQDSLDQYKPRLLVNNKETSDFVLTPLLEELDRCQSFIFSVAFITESGLATLKSHLADLKMRGISGKILTSNYLNFNQPKIYKELLKITNVSVRLTDLSGFHAKGYVFEHEDHSTIIMGSSNLTAAALKANYEWNVKLTSFKHGGLLEQFHNEFEKVWQKAVPLTDKWIELYQILYDEVQKASRNHPLTLPLVPEAIPQTVFSTISPNKMQQSALMNLQDLRSTGAQRGLVISATGTGKTYLSAFDTRNFAPGRMLFIAHREQILHKAMTDYQRILGGNDSDYGILSGTSRAIDAKYIFATIQTISKLSTLTNFDPKAFDYILIDEVHKAGAHSYLKVIEHFEPKFLLGMTATPERTDDFNIYELFDYNIAYEIRLQEALEENMLCPFHYFGVTDFEYNDTIIDDTTMLSQLVTNERVSYLVEKINYYGHSGEMVKGLIFCSRKEETLELSRMLNERGYRTKALTGDDSQEDRMQCVTDLESGKLDYILTVDIFNEGIDIPCINQVVMLRQTQSSIVFVQQLGRGLRKHSGKEFVTIIDFIGNYKNNYLIPVALSGDKSQNKDNIRRHMKDTSYIKGVSTINFEEIARQQIYRSISNSNLTALKILREEYFQLKNRLNRIPRLIDFIENDSIDPLIFTEEHFSYYHFLLKIKETVPHLSEQEKMYLMMLSTEILNGKRKHEILLLKLLLVNGQVTYEEYINALKEADCSTDSETIESVKRILDLSFFTEAVKKKYGNTAIVEYTANQFFRFHPLIAKSLENNAYFREMITDNVQTAIHKNKQYVCNEPLTLYQKYSRKDSCKLLNWHSDESSTMYGYKTKHQTCPIFVTYHKHEEVEASTNYQEEFVSPEILMWSTKNSRKLQSTEVKTILEADQRKIDLHVFVKKDDAEGTEFYYLGKAHPDQKSAVQESMLNKKGKSLPVVHMNLVLEHSVESKLYGYLTRSFN</sequence>
<dbReference type="GO" id="GO:0005829">
    <property type="term" value="C:cytosol"/>
    <property type="evidence" value="ECO:0007669"/>
    <property type="project" value="TreeGrafter"/>
</dbReference>
<dbReference type="SUPFAM" id="SSF56024">
    <property type="entry name" value="Phospholipase D/nuclease"/>
    <property type="match status" value="1"/>
</dbReference>
<dbReference type="InterPro" id="IPR006935">
    <property type="entry name" value="Helicase/UvrB_N"/>
</dbReference>
<dbReference type="GO" id="GO:0005524">
    <property type="term" value="F:ATP binding"/>
    <property type="evidence" value="ECO:0007669"/>
    <property type="project" value="InterPro"/>
</dbReference>
<dbReference type="SMART" id="SM00487">
    <property type="entry name" value="DEXDc"/>
    <property type="match status" value="1"/>
</dbReference>
<dbReference type="Pfam" id="PF13091">
    <property type="entry name" value="PLDc_2"/>
    <property type="match status" value="1"/>
</dbReference>
<dbReference type="PANTHER" id="PTHR47396:SF1">
    <property type="entry name" value="ATP-DEPENDENT HELICASE IRC3-RELATED"/>
    <property type="match status" value="1"/>
</dbReference>
<gene>
    <name evidence="3" type="ORF">BSK52_18220</name>
</gene>
<dbReference type="CDD" id="cd18032">
    <property type="entry name" value="DEXHc_RE_I_III_res"/>
    <property type="match status" value="1"/>
</dbReference>
<dbReference type="OrthoDB" id="9802848at2"/>
<dbReference type="InterPro" id="IPR025202">
    <property type="entry name" value="PLD-like_dom"/>
</dbReference>
<dbReference type="Pfam" id="PF26350">
    <property type="entry name" value="DUF8090"/>
    <property type="match status" value="1"/>
</dbReference>
<dbReference type="InterPro" id="IPR058403">
    <property type="entry name" value="DUF8090"/>
</dbReference>
<dbReference type="GO" id="GO:0016787">
    <property type="term" value="F:hydrolase activity"/>
    <property type="evidence" value="ECO:0007669"/>
    <property type="project" value="InterPro"/>
</dbReference>
<feature type="domain" description="Helicase ATP-binding" evidence="1">
    <location>
        <begin position="239"/>
        <end position="391"/>
    </location>
</feature>